<dbReference type="PANTHER" id="PTHR30290">
    <property type="entry name" value="PERIPLASMIC BINDING COMPONENT OF ABC TRANSPORTER"/>
    <property type="match status" value="1"/>
</dbReference>
<evidence type="ECO:0000256" key="1">
    <source>
        <dbReference type="ARBA" id="ARBA00023125"/>
    </source>
</evidence>
<accession>A0A2N7C6H3</accession>
<reference evidence="5" key="1">
    <citation type="submission" date="2016-07" db="EMBL/GenBank/DDBJ databases">
        <title>Nontailed viruses are major unrecognized killers of bacteria in the ocean.</title>
        <authorList>
            <person name="Kauffman K."/>
            <person name="Hussain F."/>
            <person name="Yang J."/>
            <person name="Arevalo P."/>
            <person name="Brown J."/>
            <person name="Cutler M."/>
            <person name="Kelly L."/>
            <person name="Polz M.F."/>
        </authorList>
    </citation>
    <scope>NUCLEOTIDE SEQUENCE [LARGE SCALE GENOMIC DNA]</scope>
    <source>
        <strain evidence="5">10N.286.55.C1</strain>
    </source>
</reference>
<dbReference type="InterPro" id="IPR039424">
    <property type="entry name" value="SBP_5"/>
</dbReference>
<dbReference type="EMBL" id="MCSI01000028">
    <property type="protein sequence ID" value="PME72339.1"/>
    <property type="molecule type" value="Genomic_DNA"/>
</dbReference>
<dbReference type="Proteomes" id="UP000235778">
    <property type="component" value="Unassembled WGS sequence"/>
</dbReference>
<name>A0A2N7C6H3_9VIBR</name>
<dbReference type="GO" id="GO:0003677">
    <property type="term" value="F:DNA binding"/>
    <property type="evidence" value="ECO:0007669"/>
    <property type="project" value="UniProtKB-KW"/>
</dbReference>
<dbReference type="PANTHER" id="PTHR30290:SF72">
    <property type="entry name" value="HTH-TYPE TRANSCRIPTIONAL REGULATOR SGRR"/>
    <property type="match status" value="1"/>
</dbReference>
<dbReference type="InterPro" id="IPR025370">
    <property type="entry name" value="SgrR_HTH_N"/>
</dbReference>
<evidence type="ECO:0000313" key="4">
    <source>
        <dbReference type="EMBL" id="PME72339.1"/>
    </source>
</evidence>
<dbReference type="RefSeq" id="WP_102269877.1">
    <property type="nucleotide sequence ID" value="NZ_MCSH01000196.1"/>
</dbReference>
<dbReference type="AlphaFoldDB" id="A0A2N7C6H3"/>
<organism evidence="4 5">
    <name type="scientific">Vibrio lentus</name>
    <dbReference type="NCBI Taxonomy" id="136468"/>
    <lineage>
        <taxon>Bacteria</taxon>
        <taxon>Pseudomonadati</taxon>
        <taxon>Pseudomonadota</taxon>
        <taxon>Gammaproteobacteria</taxon>
        <taxon>Vibrionales</taxon>
        <taxon>Vibrionaceae</taxon>
        <taxon>Vibrio</taxon>
    </lineage>
</organism>
<keyword evidence="1" id="KW-0238">DNA-binding</keyword>
<evidence type="ECO:0000313" key="5">
    <source>
        <dbReference type="Proteomes" id="UP000235778"/>
    </source>
</evidence>
<dbReference type="GO" id="GO:1904680">
    <property type="term" value="F:peptide transmembrane transporter activity"/>
    <property type="evidence" value="ECO:0007669"/>
    <property type="project" value="TreeGrafter"/>
</dbReference>
<dbReference type="Pfam" id="PF12793">
    <property type="entry name" value="SgrR_N"/>
    <property type="match status" value="1"/>
</dbReference>
<protein>
    <submittedName>
        <fullName evidence="4">ABC transporter substrate-binding protein</fullName>
    </submittedName>
</protein>
<sequence>MNKRKLELYEDLFQKMGPGTNKVTIEQIATAFMCSERHTRTLLKQMSEMNWLTWAPARGRGKRGELNCVVEPIDACYAQVDKAIESAKYEQAHQLVSFNKRDAAVGLKQYLERTSSQNERTIYAPFHRKIGPLHPHNSIERTERHLIHEVFQTLVTYDGSELIGDLAHHWESDKGHMNWTFHLRSSAIFHDQSAVTAIDVVESLKALSLSVYWQRLYDHISDIEIASLHCIIIRLKTKDPSLPLLLSRAETAIMPKHIIYQPDMSYLPIGSGPFLVEINSTRVLRLARNDQYSGHCALIERIELWIHPEWDQDKKCAENFFFLDGDENKYKVSTSDIGYFFILLNHSELQTTSIKNSLVNLFQCNDQSSFEWPFPISFSYENNNENRNFARKLVRANSTISKKPIGRQHSYGRAVPNQDLAIGGIRLEGDRVTSLFAFFKLYPFWSKNLTWEQHDNLANTLNIIRKTESPTQRETLIDGLITDLYNNNVFAIFKSESLTLTVPSRVRNVEINSIGWCDFAKLWVNPD</sequence>
<evidence type="ECO:0000259" key="3">
    <source>
        <dbReference type="Pfam" id="PF12793"/>
    </source>
</evidence>
<dbReference type="GO" id="GO:0015833">
    <property type="term" value="P:peptide transport"/>
    <property type="evidence" value="ECO:0007669"/>
    <property type="project" value="TreeGrafter"/>
</dbReference>
<dbReference type="InterPro" id="IPR000914">
    <property type="entry name" value="SBP_5_dom"/>
</dbReference>
<comment type="caution">
    <text evidence="4">The sequence shown here is derived from an EMBL/GenBank/DDBJ whole genome shotgun (WGS) entry which is preliminary data.</text>
</comment>
<dbReference type="Gene3D" id="3.40.190.10">
    <property type="entry name" value="Periplasmic binding protein-like II"/>
    <property type="match status" value="1"/>
</dbReference>
<dbReference type="Pfam" id="PF00496">
    <property type="entry name" value="SBP_bac_5"/>
    <property type="match status" value="1"/>
</dbReference>
<proteinExistence type="predicted"/>
<feature type="domain" description="Transcriptional regulator SgrR N-terminal HTH" evidence="3">
    <location>
        <begin position="4"/>
        <end position="117"/>
    </location>
</feature>
<gene>
    <name evidence="4" type="ORF">BCV30_21765</name>
</gene>
<evidence type="ECO:0000259" key="2">
    <source>
        <dbReference type="Pfam" id="PF00496"/>
    </source>
</evidence>
<feature type="domain" description="Solute-binding protein family 5" evidence="2">
    <location>
        <begin position="161"/>
        <end position="311"/>
    </location>
</feature>
<dbReference type="SUPFAM" id="SSF53850">
    <property type="entry name" value="Periplasmic binding protein-like II"/>
    <property type="match status" value="1"/>
</dbReference>